<name>A0A0G3H209_9CORY</name>
<evidence type="ECO:0000313" key="2">
    <source>
        <dbReference type="EMBL" id="AKK05858.1"/>
    </source>
</evidence>
<dbReference type="KEGG" id="cmv:CMUST_07645"/>
<reference evidence="2 3" key="1">
    <citation type="journal article" date="2015" name="Genome Announc.">
        <title>Complete Genome Sequence of the Type Strain Corynebacterium mustelae DSM 45274, Isolated from Various Tissues of a Male Ferret with Lethal Sepsis.</title>
        <authorList>
            <person name="Ruckert C."/>
            <person name="Eimer J."/>
            <person name="Winkler A."/>
            <person name="Tauch A."/>
        </authorList>
    </citation>
    <scope>NUCLEOTIDE SEQUENCE [LARGE SCALE GENOMIC DNA]</scope>
    <source>
        <strain evidence="2 3">DSM 45274</strain>
    </source>
</reference>
<evidence type="ECO:0000313" key="3">
    <source>
        <dbReference type="Proteomes" id="UP000035199"/>
    </source>
</evidence>
<dbReference type="EMBL" id="CP011542">
    <property type="protein sequence ID" value="AKK05858.1"/>
    <property type="molecule type" value="Genomic_DNA"/>
</dbReference>
<keyword evidence="3" id="KW-1185">Reference proteome</keyword>
<proteinExistence type="predicted"/>
<feature type="compositionally biased region" description="Basic and acidic residues" evidence="1">
    <location>
        <begin position="1"/>
        <end position="13"/>
    </location>
</feature>
<reference evidence="3" key="2">
    <citation type="submission" date="2015-05" db="EMBL/GenBank/DDBJ databases">
        <title>Complete genome sequence of Corynebacterium mustelae DSM 45274, isolated from various tissues of a male ferret with lethal sepsis.</title>
        <authorList>
            <person name="Ruckert C."/>
            <person name="Albersmeier A."/>
            <person name="Winkler A."/>
            <person name="Tauch A."/>
        </authorList>
    </citation>
    <scope>NUCLEOTIDE SEQUENCE [LARGE SCALE GENOMIC DNA]</scope>
    <source>
        <strain evidence="3">DSM 45274</strain>
    </source>
</reference>
<accession>A0A0G3H209</accession>
<dbReference type="PATRIC" id="fig|571915.4.peg.1635"/>
<feature type="region of interest" description="Disordered" evidence="1">
    <location>
        <begin position="1"/>
        <end position="28"/>
    </location>
</feature>
<dbReference type="AlphaFoldDB" id="A0A0G3H209"/>
<evidence type="ECO:0000256" key="1">
    <source>
        <dbReference type="SAM" id="MobiDB-lite"/>
    </source>
</evidence>
<gene>
    <name evidence="2" type="ORF">CMUST_07645</name>
</gene>
<organism evidence="2 3">
    <name type="scientific">Corynebacterium mustelae</name>
    <dbReference type="NCBI Taxonomy" id="571915"/>
    <lineage>
        <taxon>Bacteria</taxon>
        <taxon>Bacillati</taxon>
        <taxon>Actinomycetota</taxon>
        <taxon>Actinomycetes</taxon>
        <taxon>Mycobacteriales</taxon>
        <taxon>Corynebacteriaceae</taxon>
        <taxon>Corynebacterium</taxon>
    </lineage>
</organism>
<feature type="compositionally biased region" description="Polar residues" evidence="1">
    <location>
        <begin position="14"/>
        <end position="28"/>
    </location>
</feature>
<dbReference type="Proteomes" id="UP000035199">
    <property type="component" value="Chromosome"/>
</dbReference>
<sequence length="28" mass="3125">MDKNHNISKETNKKQQAINPSSSAQLVI</sequence>
<protein>
    <submittedName>
        <fullName evidence="2">Uncharacterized protein</fullName>
    </submittedName>
</protein>